<dbReference type="Pfam" id="PF08282">
    <property type="entry name" value="Hydrolase_3"/>
    <property type="match status" value="1"/>
</dbReference>
<dbReference type="SFLD" id="SFLDS00003">
    <property type="entry name" value="Haloacid_Dehalogenase"/>
    <property type="match status" value="1"/>
</dbReference>
<dbReference type="SFLD" id="SFLDG01140">
    <property type="entry name" value="C2.B:_Phosphomannomutase_and_P"/>
    <property type="match status" value="1"/>
</dbReference>
<accession>A0ABS5RKB7</accession>
<sequence>MSAVRARLVVFDIDGTLLDPDNPVSPGTVGALRDLQDRGLQLAFASSRPIESLALFARDLGVTAHLIGFNGAVATSTAGRQLVAETFVVDTLLTELLRRFADSGGAVNVYQPAGWLAVGPAAATDHEEQATGLTADRRSTPDRLSELADESAFKVMCRGSTAARAELLSAVADLAGLTAMTSGPDCCDIQARGVDKATAMQELCQDLGITPEAVVAFGDSDSDAPMLALAGYGIAVGNATESAKAAAHEHIPGPGSAAVAEWLGRITASA</sequence>
<dbReference type="EMBL" id="JAHCLR010000028">
    <property type="protein sequence ID" value="MBS9534680.1"/>
    <property type="molecule type" value="Genomic_DNA"/>
</dbReference>
<keyword evidence="1" id="KW-0378">Hydrolase</keyword>
<dbReference type="NCBIfam" id="TIGR01484">
    <property type="entry name" value="HAD-SF-IIB"/>
    <property type="match status" value="1"/>
</dbReference>
<dbReference type="InterPro" id="IPR000150">
    <property type="entry name" value="Cof"/>
</dbReference>
<name>A0ABS5RKB7_9MYCO</name>
<evidence type="ECO:0000313" key="2">
    <source>
        <dbReference type="Proteomes" id="UP001519535"/>
    </source>
</evidence>
<dbReference type="InterPro" id="IPR023214">
    <property type="entry name" value="HAD_sf"/>
</dbReference>
<dbReference type="Gene3D" id="3.40.50.1000">
    <property type="entry name" value="HAD superfamily/HAD-like"/>
    <property type="match status" value="1"/>
</dbReference>
<protein>
    <submittedName>
        <fullName evidence="1">HAD family hydrolase</fullName>
    </submittedName>
</protein>
<dbReference type="PANTHER" id="PTHR10000">
    <property type="entry name" value="PHOSPHOSERINE PHOSPHATASE"/>
    <property type="match status" value="1"/>
</dbReference>
<dbReference type="Gene3D" id="3.30.1240.10">
    <property type="match status" value="1"/>
</dbReference>
<reference evidence="1 2" key="1">
    <citation type="submission" date="2021-05" db="EMBL/GenBank/DDBJ databases">
        <title>Mycobacterium acidophilum sp. nov., an extremely acid-tolerant member of the genus Mycobacterium.</title>
        <authorList>
            <person name="Xia J."/>
        </authorList>
    </citation>
    <scope>NUCLEOTIDE SEQUENCE [LARGE SCALE GENOMIC DNA]</scope>
    <source>
        <strain evidence="1 2">M1</strain>
    </source>
</reference>
<dbReference type="Proteomes" id="UP001519535">
    <property type="component" value="Unassembled WGS sequence"/>
</dbReference>
<gene>
    <name evidence="1" type="ORF">KIH27_13890</name>
</gene>
<evidence type="ECO:0000313" key="1">
    <source>
        <dbReference type="EMBL" id="MBS9534680.1"/>
    </source>
</evidence>
<dbReference type="RefSeq" id="WP_214093550.1">
    <property type="nucleotide sequence ID" value="NZ_JAHCLR010000028.1"/>
</dbReference>
<comment type="caution">
    <text evidence="1">The sequence shown here is derived from an EMBL/GenBank/DDBJ whole genome shotgun (WGS) entry which is preliminary data.</text>
</comment>
<keyword evidence="2" id="KW-1185">Reference proteome</keyword>
<proteinExistence type="predicted"/>
<dbReference type="PANTHER" id="PTHR10000:SF8">
    <property type="entry name" value="HAD SUPERFAMILY HYDROLASE-LIKE, TYPE 3"/>
    <property type="match status" value="1"/>
</dbReference>
<dbReference type="SUPFAM" id="SSF56784">
    <property type="entry name" value="HAD-like"/>
    <property type="match status" value="1"/>
</dbReference>
<dbReference type="GO" id="GO:0016787">
    <property type="term" value="F:hydrolase activity"/>
    <property type="evidence" value="ECO:0007669"/>
    <property type="project" value="UniProtKB-KW"/>
</dbReference>
<dbReference type="InterPro" id="IPR036412">
    <property type="entry name" value="HAD-like_sf"/>
</dbReference>
<dbReference type="InterPro" id="IPR006379">
    <property type="entry name" value="HAD-SF_hydro_IIB"/>
</dbReference>
<organism evidence="1 2">
    <name type="scientific">Mycolicibacter acidiphilus</name>
    <dbReference type="NCBI Taxonomy" id="2835306"/>
    <lineage>
        <taxon>Bacteria</taxon>
        <taxon>Bacillati</taxon>
        <taxon>Actinomycetota</taxon>
        <taxon>Actinomycetes</taxon>
        <taxon>Mycobacteriales</taxon>
        <taxon>Mycobacteriaceae</taxon>
        <taxon>Mycolicibacter</taxon>
    </lineage>
</organism>
<dbReference type="NCBIfam" id="TIGR00099">
    <property type="entry name" value="Cof-subfamily"/>
    <property type="match status" value="1"/>
</dbReference>